<gene>
    <name evidence="1" type="ORF">PROG_00001</name>
</gene>
<dbReference type="OrthoDB" id="28007at10239"/>
<evidence type="ECO:0000313" key="2">
    <source>
        <dbReference type="Proteomes" id="UP000201285"/>
    </source>
</evidence>
<protein>
    <submittedName>
        <fullName evidence="1">Uncharacterized protein</fullName>
    </submittedName>
</protein>
<dbReference type="EMBL" id="HQ337022">
    <property type="protein sequence ID" value="AGG54657.1"/>
    <property type="molecule type" value="Genomic_DNA"/>
</dbReference>
<reference evidence="1 2" key="1">
    <citation type="submission" date="2010-10" db="EMBL/GenBank/DDBJ databases">
        <title>The Genome Sequence of Prochlorococcus phage P-SSP10.</title>
        <authorList>
            <consortium name="The Broad Institute Genome Sequencing Platform"/>
            <person name="Henn M.R."/>
            <person name="Sullivan M.S."/>
            <person name="Osburne M.S."/>
            <person name="Levin J."/>
            <person name="Malboeuf C."/>
            <person name="Casali M."/>
            <person name="Russ C."/>
            <person name="Lennon N."/>
            <person name="Chapman S.B."/>
            <person name="Erlich R."/>
            <person name="Young S.K."/>
            <person name="Yandava C."/>
            <person name="Zeng Q."/>
            <person name="Alvarado L."/>
            <person name="Anderson S."/>
            <person name="Berlin A."/>
            <person name="Chen Z."/>
            <person name="Freedman E."/>
            <person name="Gellesch M."/>
            <person name="Goldberg J."/>
            <person name="Green L."/>
            <person name="Griggs A."/>
            <person name="Gujja S."/>
            <person name="Heilman E.R."/>
            <person name="Heiman D."/>
            <person name="Hollinger A."/>
            <person name="Howarth C."/>
            <person name="Larson L."/>
            <person name="Mehta T."/>
            <person name="Pearson M."/>
            <person name="Roberts A."/>
            <person name="Ryan E."/>
            <person name="Saif S."/>
            <person name="Shea T."/>
            <person name="Shenoy N."/>
            <person name="Sisk P."/>
            <person name="Stolte C."/>
            <person name="Sykes S."/>
            <person name="White J."/>
            <person name="Yu Q."/>
            <person name="Coleman M.L."/>
            <person name="Huang K.H."/>
            <person name="Weigele P.R."/>
            <person name="DeFrancesco A.S."/>
            <person name="Kern S.E."/>
            <person name="Thompson L.R."/>
            <person name="Fu R."/>
            <person name="Hombeck B."/>
            <person name="Chisholm S.W."/>
            <person name="Haas B."/>
            <person name="Nusbaum C."/>
            <person name="Birren B."/>
        </authorList>
    </citation>
    <scope>NUCLEOTIDE SEQUENCE [LARGE SCALE GENOMIC DNA]</scope>
    <source>
        <strain evidence="1 2">P-SSP10</strain>
    </source>
</reference>
<dbReference type="RefSeq" id="YP_007672654.1">
    <property type="nucleotide sequence ID" value="NC_020835.1"/>
</dbReference>
<dbReference type="GeneID" id="15009191"/>
<evidence type="ECO:0000313" key="1">
    <source>
        <dbReference type="EMBL" id="AGG54657.1"/>
    </source>
</evidence>
<keyword evidence="2" id="KW-1185">Reference proteome</keyword>
<organism evidence="1 2">
    <name type="scientific">Prochlorococcus phage P-SSP10</name>
    <dbReference type="NCBI Taxonomy" id="885867"/>
    <lineage>
        <taxon>Viruses</taxon>
        <taxon>Duplodnaviria</taxon>
        <taxon>Heunggongvirae</taxon>
        <taxon>Uroviricota</taxon>
        <taxon>Caudoviricetes</taxon>
        <taxon>Autographivirales</taxon>
        <taxon>Sechaudvirinae</taxon>
        <taxon>Tangaroavirus</taxon>
        <taxon>Tangaroavirus PSSP10</taxon>
    </lineage>
</organism>
<feature type="non-terminal residue" evidence="1">
    <location>
        <position position="1141"/>
    </location>
</feature>
<accession>M1UH48</accession>
<dbReference type="Proteomes" id="UP000201285">
    <property type="component" value="Segment"/>
</dbReference>
<sequence length="1141" mass="117941">MAVTTKKTFNAVGTGGQGTTAFTPVSIELNNQDDLDVYVTLSGGTRVLQYRQSTGSTTDSNHPQVNDTTGLYFPAQSAGVTLYNYTLSTDNNTITFNSALPTGAVVSIERRTRDSSSDYTNFVGGSTIRHTDVNRAFDESNFTAQEARNKAFEIEGKIFGTEATSTSFITSDEIVDGTIVGGDISTDTITASNLAANSVGSSELADNAVDTNAIQDNAVTMAKLNSGALPTDITVASANIVDGTIVNADVSNSAAIAHSKLSGIAGGNVLLGNSSNVPTSTTLSGDVTVNSSGVTAITAGSIVTADIGNDQITNAKIADDQIDSEHYVDGSIDTAHIADANVTTAKIAGLAVTADKIADNTIINSKIAAGTIEASSLQNGCVTDNKLASNSVTTAKILDSNVTREKIADNAINHTKILNGTIGADKLDSNSVTTAKIADSNITTAKIADSAIGTAKIANDAVTADKIADAVIVTASEQAAASANDTTFFTTSASDARYFNVSTGDTIKDGDTFPDNDTTIATTAAINDRIIDLVDDVGGFVPIANETSFPNANPDVNNGAGTLVSIKALSSNLTSNGSGVATISNGTVGNATVTINGLANSTTYAANFGLIVETTSTLNTYTFHRQVPIATEVSTVAGSISNVNTVAGDISNVNAVAGNATNINAVAGNASNINSAVSNASNINSAVSNASNINSAVSNASNINTTAGSISNVNTVAGSISNVNSVASNMGTVNDFAARYRTGANNPTSSLDTGDLFFNTSANELKVYNGSAWQGGVTASGNFASITGNTFTGDNLYNDGVKAKWGTGSDLQIYSDGSNAFIANTTGDFLIRNSASNEIKIQAVSGEQSIVANANGSVDLYHDGVKMFYTSASGVHVESGGSASHLHLLDNGKARFGAGNDLEIYHDGSQSIINDTANRLQIRSDHIELMTAAGKNEYYLQATEDGAVELYYDNVKQINTTSTGVTLADDKRIDFGDGADLRIFHDGSHSYLHQSGTGELKNRAAIWKVVNEANSEIQIKATENAAVELYYDHSKKLETYASGCYVYGKVALQGSEDGNAIIEMFADEGDDAADKYQLASITNGNWEVQNYSSGSAWETNIRATGGGAVSLFYNDAKKIETAGGGINITGDVYHNTDNGSA</sequence>
<name>M1UH48_9CAUD</name>
<dbReference type="KEGG" id="vg:15009191"/>
<proteinExistence type="predicted"/>